<protein>
    <submittedName>
        <fullName evidence="3">Lectin c-type domain-containing protein</fullName>
    </submittedName>
</protein>
<dbReference type="CDD" id="cd00037">
    <property type="entry name" value="CLECT"/>
    <property type="match status" value="1"/>
</dbReference>
<feature type="transmembrane region" description="Helical" evidence="1">
    <location>
        <begin position="52"/>
        <end position="72"/>
    </location>
</feature>
<keyword evidence="4" id="KW-1185">Reference proteome</keyword>
<evidence type="ECO:0000259" key="2">
    <source>
        <dbReference type="PROSITE" id="PS50041"/>
    </source>
</evidence>
<organism evidence="3 4">
    <name type="scientific">Ditylenchus destructor</name>
    <dbReference type="NCBI Taxonomy" id="166010"/>
    <lineage>
        <taxon>Eukaryota</taxon>
        <taxon>Metazoa</taxon>
        <taxon>Ecdysozoa</taxon>
        <taxon>Nematoda</taxon>
        <taxon>Chromadorea</taxon>
        <taxon>Rhabditida</taxon>
        <taxon>Tylenchina</taxon>
        <taxon>Tylenchomorpha</taxon>
        <taxon>Sphaerularioidea</taxon>
        <taxon>Anguinidae</taxon>
        <taxon>Anguininae</taxon>
        <taxon>Ditylenchus</taxon>
    </lineage>
</organism>
<dbReference type="Pfam" id="PF00059">
    <property type="entry name" value="Lectin_C"/>
    <property type="match status" value="1"/>
</dbReference>
<keyword evidence="1" id="KW-0812">Transmembrane</keyword>
<dbReference type="Proteomes" id="UP001201812">
    <property type="component" value="Unassembled WGS sequence"/>
</dbReference>
<sequence>MADINQDAVFIFQGSENNLKTSTPSSFRQFIKWIQRMCGRIRNLSQQQLQKVAIISAALSLFFLTVAVIALIRPSDQPCEICQNCDPCQSCDQFQPFPQKVQEQVRRRLHCDFGWTLHYEKCYKIHAFWSRKTFAEAETVCHTWGGELVSIHSLQENKWISEFARGSLGREMEFFIGLKLVNKTTRLWTDNSPLDFEIWHTGEPNGGENEACVELRAHDSELNGFWNDVSCDRRNVPRRVMCQKGASVSSV</sequence>
<proteinExistence type="predicted"/>
<feature type="domain" description="C-type lectin" evidence="2">
    <location>
        <begin position="118"/>
        <end position="234"/>
    </location>
</feature>
<keyword evidence="1" id="KW-0472">Membrane</keyword>
<dbReference type="Gene3D" id="3.10.100.10">
    <property type="entry name" value="Mannose-Binding Protein A, subunit A"/>
    <property type="match status" value="1"/>
</dbReference>
<dbReference type="InterPro" id="IPR016187">
    <property type="entry name" value="CTDL_fold"/>
</dbReference>
<dbReference type="SMART" id="SM00034">
    <property type="entry name" value="CLECT"/>
    <property type="match status" value="1"/>
</dbReference>
<evidence type="ECO:0000313" key="4">
    <source>
        <dbReference type="Proteomes" id="UP001201812"/>
    </source>
</evidence>
<dbReference type="AlphaFoldDB" id="A0AAD4N434"/>
<dbReference type="InterPro" id="IPR001304">
    <property type="entry name" value="C-type_lectin-like"/>
</dbReference>
<evidence type="ECO:0000313" key="3">
    <source>
        <dbReference type="EMBL" id="KAI1714300.1"/>
    </source>
</evidence>
<dbReference type="InterPro" id="IPR050111">
    <property type="entry name" value="C-type_lectin/snaclec_domain"/>
</dbReference>
<gene>
    <name evidence="3" type="ORF">DdX_08393</name>
</gene>
<dbReference type="PROSITE" id="PS50041">
    <property type="entry name" value="C_TYPE_LECTIN_2"/>
    <property type="match status" value="1"/>
</dbReference>
<dbReference type="SUPFAM" id="SSF56436">
    <property type="entry name" value="C-type lectin-like"/>
    <property type="match status" value="1"/>
</dbReference>
<dbReference type="PANTHER" id="PTHR22803">
    <property type="entry name" value="MANNOSE, PHOSPHOLIPASE, LECTIN RECEPTOR RELATED"/>
    <property type="match status" value="1"/>
</dbReference>
<name>A0AAD4N434_9BILA</name>
<evidence type="ECO:0000256" key="1">
    <source>
        <dbReference type="SAM" id="Phobius"/>
    </source>
</evidence>
<keyword evidence="1" id="KW-1133">Transmembrane helix</keyword>
<dbReference type="EMBL" id="JAKKPZ010000013">
    <property type="protein sequence ID" value="KAI1714300.1"/>
    <property type="molecule type" value="Genomic_DNA"/>
</dbReference>
<accession>A0AAD4N434</accession>
<comment type="caution">
    <text evidence="3">The sequence shown here is derived from an EMBL/GenBank/DDBJ whole genome shotgun (WGS) entry which is preliminary data.</text>
</comment>
<reference evidence="3" key="1">
    <citation type="submission" date="2022-01" db="EMBL/GenBank/DDBJ databases">
        <title>Genome Sequence Resource for Two Populations of Ditylenchus destructor, the Migratory Endoparasitic Phytonematode.</title>
        <authorList>
            <person name="Zhang H."/>
            <person name="Lin R."/>
            <person name="Xie B."/>
        </authorList>
    </citation>
    <scope>NUCLEOTIDE SEQUENCE</scope>
    <source>
        <strain evidence="3">BazhouSP</strain>
    </source>
</reference>
<dbReference type="InterPro" id="IPR016186">
    <property type="entry name" value="C-type_lectin-like/link_sf"/>
</dbReference>